<dbReference type="Gene3D" id="3.10.450.620">
    <property type="entry name" value="JHP933, nucleotidyltransferase-like core domain"/>
    <property type="match status" value="1"/>
</dbReference>
<dbReference type="Proteomes" id="UP000198756">
    <property type="component" value="Unassembled WGS sequence"/>
</dbReference>
<dbReference type="EMBL" id="FMXE01000002">
    <property type="protein sequence ID" value="SDA38821.1"/>
    <property type="molecule type" value="Genomic_DNA"/>
</dbReference>
<gene>
    <name evidence="1" type="ORF">SAMN03080617_00201</name>
</gene>
<proteinExistence type="predicted"/>
<dbReference type="RefSeq" id="WP_092728083.1">
    <property type="nucleotide sequence ID" value="NZ_FMXE01000002.1"/>
</dbReference>
<keyword evidence="2" id="KW-1185">Reference proteome</keyword>
<dbReference type="OrthoDB" id="9780929at2"/>
<evidence type="ECO:0000313" key="2">
    <source>
        <dbReference type="Proteomes" id="UP000198756"/>
    </source>
</evidence>
<dbReference type="AlphaFoldDB" id="A0A1G5UYV3"/>
<dbReference type="InterPro" id="IPR014942">
    <property type="entry name" value="AbiEii"/>
</dbReference>
<protein>
    <submittedName>
        <fullName evidence="1">Nucleotidyl transferase AbiEii toxin, Type IV TA system</fullName>
    </submittedName>
</protein>
<sequence length="77" mass="9032">MLNLTEILSAYPEGLQIHRAFVLREYLQYKILEILFDGPYASKFCFLGGTCLRLVHNNNRFSEDLDFDNFQLNEAEL</sequence>
<organism evidence="1 2">
    <name type="scientific">Algoriphagus alkaliphilus</name>
    <dbReference type="NCBI Taxonomy" id="279824"/>
    <lineage>
        <taxon>Bacteria</taxon>
        <taxon>Pseudomonadati</taxon>
        <taxon>Bacteroidota</taxon>
        <taxon>Cytophagia</taxon>
        <taxon>Cytophagales</taxon>
        <taxon>Cyclobacteriaceae</taxon>
        <taxon>Algoriphagus</taxon>
    </lineage>
</organism>
<evidence type="ECO:0000313" key="1">
    <source>
        <dbReference type="EMBL" id="SDA38821.1"/>
    </source>
</evidence>
<accession>A0A1G5UYV3</accession>
<reference evidence="2" key="1">
    <citation type="submission" date="2016-10" db="EMBL/GenBank/DDBJ databases">
        <authorList>
            <person name="Varghese N."/>
            <person name="Submissions S."/>
        </authorList>
    </citation>
    <scope>NUCLEOTIDE SEQUENCE [LARGE SCALE GENOMIC DNA]</scope>
    <source>
        <strain evidence="2">DSM 22703</strain>
    </source>
</reference>
<dbReference type="STRING" id="279824.SAMN03080617_00201"/>
<keyword evidence="1" id="KW-0808">Transferase</keyword>
<dbReference type="GO" id="GO:0016740">
    <property type="term" value="F:transferase activity"/>
    <property type="evidence" value="ECO:0007669"/>
    <property type="project" value="UniProtKB-KW"/>
</dbReference>
<dbReference type="Pfam" id="PF08843">
    <property type="entry name" value="AbiEii"/>
    <property type="match status" value="1"/>
</dbReference>
<name>A0A1G5UYV3_9BACT</name>